<evidence type="ECO:0000256" key="3">
    <source>
        <dbReference type="ARBA" id="ARBA00022452"/>
    </source>
</evidence>
<proteinExistence type="inferred from homology"/>
<dbReference type="KEGG" id="fhw:RN87_07900"/>
<dbReference type="GO" id="GO:0015483">
    <property type="term" value="F:long-chain fatty acid transporting porin activity"/>
    <property type="evidence" value="ECO:0007669"/>
    <property type="project" value="TreeGrafter"/>
</dbReference>
<dbReference type="RefSeq" id="WP_029493869.1">
    <property type="nucleotide sequence ID" value="NZ_ATKF01000106.1"/>
</dbReference>
<evidence type="ECO:0000313" key="10">
    <source>
        <dbReference type="EMBL" id="ALQ40453.1"/>
    </source>
</evidence>
<protein>
    <recommendedName>
        <fullName evidence="12">Outer membrane protein P1</fullName>
    </recommendedName>
</protein>
<evidence type="ECO:0008006" key="12">
    <source>
        <dbReference type="Google" id="ProtNLM"/>
    </source>
</evidence>
<name>A0A0S2ZNB8_9FUSO</name>
<dbReference type="Pfam" id="PF03349">
    <property type="entry name" value="Toluene_X"/>
    <property type="match status" value="1"/>
</dbReference>
<dbReference type="Proteomes" id="UP000063275">
    <property type="component" value="Chromosome"/>
</dbReference>
<feature type="chain" id="PRO_5006608704" description="Outer membrane protein P1" evidence="9">
    <location>
        <begin position="18"/>
        <end position="483"/>
    </location>
</feature>
<evidence type="ECO:0000256" key="9">
    <source>
        <dbReference type="SAM" id="SignalP"/>
    </source>
</evidence>
<evidence type="ECO:0000256" key="4">
    <source>
        <dbReference type="ARBA" id="ARBA00022692"/>
    </source>
</evidence>
<keyword evidence="3" id="KW-1134">Transmembrane beta strand</keyword>
<feature type="signal peptide" evidence="9">
    <location>
        <begin position="1"/>
        <end position="17"/>
    </location>
</feature>
<evidence type="ECO:0000256" key="5">
    <source>
        <dbReference type="ARBA" id="ARBA00022729"/>
    </source>
</evidence>
<keyword evidence="5 9" id="KW-0732">Signal</keyword>
<dbReference type="OrthoDB" id="92810at2"/>
<sequence>MKKLLLLSVILSSGLYAASIDHVQTYTPDYLANQAQTGIINGASTYYNPAGLGRLEKGKYFHTGLQFAHGHEKMSYGKKTHKAKLNQAIPNVSLTFVDEKGATFFNFGAIAGGGDLEYDGVSGVDVLTDLAQFKPLGIYDKGSNLKGSNKYEQITLGRAFNVDDNLSFSVAGRVVHATRKLNGNLNIGANPTAQYRQAKAQQVTQEVSKAVDAATQGKGLSAAQIAAIKAQKTNEALAKLQQKVNDLNKNGLTGDIDSKREAWGYGFQLGLNYKVNDKLNLAARYDSRVKMNFKAKGHEYQLQTTDILGQTIGLSTFYPQYIINSKVRRDLPAILSVGASYKVTDNYLVSASGNFYFNRQAKMDRVKAFGGHQHGGDYKNGWEIAFGNEYKLNDKFTLIGSINYADTGAKTASFNDTEYALNSVTLGAGVRYQYNESLAITASVAHFIYKGAEGNFKEKYRVAENQKYKKEITAVGLSITKKF</sequence>
<dbReference type="PANTHER" id="PTHR35093:SF8">
    <property type="entry name" value="OUTER MEMBRANE PROTEIN NMB0088-RELATED"/>
    <property type="match status" value="1"/>
</dbReference>
<keyword evidence="7" id="KW-0998">Cell outer membrane</keyword>
<dbReference type="EMBL" id="CP013331">
    <property type="protein sequence ID" value="ALQ40453.1"/>
    <property type="molecule type" value="Genomic_DNA"/>
</dbReference>
<evidence type="ECO:0000256" key="1">
    <source>
        <dbReference type="ARBA" id="ARBA00004571"/>
    </source>
</evidence>
<dbReference type="Gene3D" id="2.40.160.60">
    <property type="entry name" value="Outer membrane protein transport protein (OMPP1/FadL/TodX)"/>
    <property type="match status" value="1"/>
</dbReference>
<keyword evidence="4" id="KW-0812">Transmembrane</keyword>
<dbReference type="InterPro" id="IPR005017">
    <property type="entry name" value="OMPP1/FadL/TodX"/>
</dbReference>
<dbReference type="SUPFAM" id="SSF56935">
    <property type="entry name" value="Porins"/>
    <property type="match status" value="1"/>
</dbReference>
<evidence type="ECO:0000256" key="6">
    <source>
        <dbReference type="ARBA" id="ARBA00023136"/>
    </source>
</evidence>
<comment type="subcellular location">
    <subcellularLocation>
        <location evidence="1">Cell outer membrane</location>
        <topology evidence="1">Multi-pass membrane protein</topology>
    </subcellularLocation>
</comment>
<evidence type="ECO:0000256" key="8">
    <source>
        <dbReference type="SAM" id="Coils"/>
    </source>
</evidence>
<evidence type="ECO:0000256" key="7">
    <source>
        <dbReference type="ARBA" id="ARBA00023237"/>
    </source>
</evidence>
<reference evidence="10 11" key="1">
    <citation type="submission" date="2015-11" db="EMBL/GenBank/DDBJ databases">
        <authorList>
            <person name="Zhang Y."/>
            <person name="Guo Z."/>
        </authorList>
    </citation>
    <scope>NUCLEOTIDE SEQUENCE [LARGE SCALE GENOMIC DNA]</scope>
    <source>
        <strain evidence="10 11">ChDC F174</strain>
    </source>
</reference>
<evidence type="ECO:0000256" key="2">
    <source>
        <dbReference type="ARBA" id="ARBA00008163"/>
    </source>
</evidence>
<keyword evidence="8" id="KW-0175">Coiled coil</keyword>
<gene>
    <name evidence="10" type="ORF">RN87_07900</name>
</gene>
<comment type="similarity">
    <text evidence="2">Belongs to the OmpP1/FadL family.</text>
</comment>
<feature type="coiled-coil region" evidence="8">
    <location>
        <begin position="223"/>
        <end position="250"/>
    </location>
</feature>
<dbReference type="AlphaFoldDB" id="A0A0S2ZNB8"/>
<dbReference type="PANTHER" id="PTHR35093">
    <property type="entry name" value="OUTER MEMBRANE PROTEIN NMB0088-RELATED"/>
    <property type="match status" value="1"/>
</dbReference>
<organism evidence="10">
    <name type="scientific">Fusobacterium hwasookii ChDC F174</name>
    <dbReference type="NCBI Taxonomy" id="1307442"/>
    <lineage>
        <taxon>Bacteria</taxon>
        <taxon>Fusobacteriati</taxon>
        <taxon>Fusobacteriota</taxon>
        <taxon>Fusobacteriia</taxon>
        <taxon>Fusobacteriales</taxon>
        <taxon>Fusobacteriaceae</taxon>
        <taxon>Fusobacterium</taxon>
    </lineage>
</organism>
<keyword evidence="6" id="KW-0472">Membrane</keyword>
<dbReference type="GO" id="GO:0009279">
    <property type="term" value="C:cell outer membrane"/>
    <property type="evidence" value="ECO:0007669"/>
    <property type="project" value="UniProtKB-SubCell"/>
</dbReference>
<evidence type="ECO:0000313" key="11">
    <source>
        <dbReference type="Proteomes" id="UP000063275"/>
    </source>
</evidence>
<accession>A0A0S2ZNB8</accession>